<sequence>MSLMRTIVSSSPRFSTLQATSFPMRYQVELEKDRYLEKFKVGILDFFSVHVDEKEGVLQPHESPEPQKVMKSGKYNLRVSLSWDNAFFTSSGVLEPEELSCMMESNHKSGMKSLLPLKKILIDRQNLSLHFKVTALWRTVRSLMKPKASPKKPSIRAQGLRKAAKQPFAIRGTLVRGHITRFTGCSKERVLDHTGLTTRRPVGAAVGFVDKEAAKTFTFLESGVTDSRSGQALRQSAS</sequence>
<comment type="caution">
    <text evidence="1">The sequence shown here is derived from an EMBL/GenBank/DDBJ whole genome shotgun (WGS) entry which is preliminary data.</text>
</comment>
<dbReference type="PANTHER" id="PTHR33737">
    <property type="entry name" value="OS05G0121800 PROTEIN"/>
    <property type="match status" value="1"/>
</dbReference>
<evidence type="ECO:0000313" key="1">
    <source>
        <dbReference type="EMBL" id="VVB03919.1"/>
    </source>
</evidence>
<dbReference type="OrthoDB" id="1931260at2759"/>
<accession>A0A565BRC2</accession>
<dbReference type="PANTHER" id="PTHR33737:SF2">
    <property type="entry name" value="OS12G0102700 PROTEIN"/>
    <property type="match status" value="1"/>
</dbReference>
<dbReference type="InterPro" id="IPR045882">
    <property type="entry name" value="GPT1/2"/>
</dbReference>
<evidence type="ECO:0000313" key="2">
    <source>
        <dbReference type="Proteomes" id="UP000489600"/>
    </source>
</evidence>
<reference evidence="1" key="1">
    <citation type="submission" date="2019-07" db="EMBL/GenBank/DDBJ databases">
        <authorList>
            <person name="Dittberner H."/>
        </authorList>
    </citation>
    <scope>NUCLEOTIDE SEQUENCE [LARGE SCALE GENOMIC DNA]</scope>
</reference>
<dbReference type="Proteomes" id="UP000489600">
    <property type="component" value="Unassembled WGS sequence"/>
</dbReference>
<name>A0A565BRC2_9BRAS</name>
<dbReference type="GO" id="GO:0008017">
    <property type="term" value="F:microtubule binding"/>
    <property type="evidence" value="ECO:0007669"/>
    <property type="project" value="InterPro"/>
</dbReference>
<keyword evidence="2" id="KW-1185">Reference proteome</keyword>
<organism evidence="1 2">
    <name type="scientific">Arabis nemorensis</name>
    <dbReference type="NCBI Taxonomy" id="586526"/>
    <lineage>
        <taxon>Eukaryota</taxon>
        <taxon>Viridiplantae</taxon>
        <taxon>Streptophyta</taxon>
        <taxon>Embryophyta</taxon>
        <taxon>Tracheophyta</taxon>
        <taxon>Spermatophyta</taxon>
        <taxon>Magnoliopsida</taxon>
        <taxon>eudicotyledons</taxon>
        <taxon>Gunneridae</taxon>
        <taxon>Pentapetalae</taxon>
        <taxon>rosids</taxon>
        <taxon>malvids</taxon>
        <taxon>Brassicales</taxon>
        <taxon>Brassicaceae</taxon>
        <taxon>Arabideae</taxon>
        <taxon>Arabis</taxon>
    </lineage>
</organism>
<dbReference type="EMBL" id="CABITT030000005">
    <property type="protein sequence ID" value="VVB03919.1"/>
    <property type="molecule type" value="Genomic_DNA"/>
</dbReference>
<proteinExistence type="predicted"/>
<gene>
    <name evidence="1" type="ORF">ANE_LOCUS14363</name>
</gene>
<dbReference type="AlphaFoldDB" id="A0A565BRC2"/>
<protein>
    <submittedName>
        <fullName evidence="1">Uncharacterized protein</fullName>
    </submittedName>
</protein>